<dbReference type="InterPro" id="IPR012255">
    <property type="entry name" value="ETF_b"/>
</dbReference>
<sequence length="261" mass="27751">MKILVGLKHVPDTETKVKVADDGVSLVEAGIKFVMSPYDEYAVEEALKLKEAAGEGEVLLVCAGPESATATLRQGLAMGADRAVLIQDPRFDRADGLVRASALASVATQESPDLVLLGKQGVGTDESQTVPMLGELLDLPHVSAVGTLEIVDGRFTAHREIEGAVEVMEGSLPAILGCEKGLNEPRYASLKGIMQAKKKTIDVRSAADAGIEDGALGEGKMVVWEKLDLPAPRSGARILEGEIDDQVVELVRCLREEEKVI</sequence>
<evidence type="ECO:0000256" key="2">
    <source>
        <dbReference type="ARBA" id="ARBA00016797"/>
    </source>
</evidence>
<keyword evidence="4" id="KW-0249">Electron transport</keyword>
<dbReference type="CDD" id="cd01714">
    <property type="entry name" value="ETF_beta"/>
    <property type="match status" value="1"/>
</dbReference>
<proteinExistence type="inferred from homology"/>
<dbReference type="Pfam" id="PF01012">
    <property type="entry name" value="ETF"/>
    <property type="match status" value="1"/>
</dbReference>
<dbReference type="EMBL" id="JACXWD010000002">
    <property type="protein sequence ID" value="MBD3866679.1"/>
    <property type="molecule type" value="Genomic_DNA"/>
</dbReference>
<keyword evidence="3" id="KW-0813">Transport</keyword>
<dbReference type="PANTHER" id="PTHR21294">
    <property type="entry name" value="ELECTRON TRANSFER FLAVOPROTEIN BETA-SUBUNIT"/>
    <property type="match status" value="1"/>
</dbReference>
<dbReference type="InterPro" id="IPR014730">
    <property type="entry name" value="ETF_a/b_N"/>
</dbReference>
<dbReference type="InterPro" id="IPR014729">
    <property type="entry name" value="Rossmann-like_a/b/a_fold"/>
</dbReference>
<reference evidence="6 7" key="1">
    <citation type="submission" date="2020-08" db="EMBL/GenBank/DDBJ databases">
        <title>Acidobacteriota in marine sediments use diverse sulfur dissimilation pathways.</title>
        <authorList>
            <person name="Wasmund K."/>
        </authorList>
    </citation>
    <scope>NUCLEOTIDE SEQUENCE [LARGE SCALE GENOMIC DNA]</scope>
    <source>
        <strain evidence="6">MAG AM4</strain>
    </source>
</reference>
<name>A0A8J6XZY3_9BACT</name>
<comment type="similarity">
    <text evidence="1">Belongs to the ETF beta-subunit/FixA family.</text>
</comment>
<dbReference type="PIRSF" id="PIRSF000090">
    <property type="entry name" value="Beta-ETF"/>
    <property type="match status" value="1"/>
</dbReference>
<evidence type="ECO:0000256" key="3">
    <source>
        <dbReference type="ARBA" id="ARBA00022448"/>
    </source>
</evidence>
<accession>A0A8J6XZY3</accession>
<evidence type="ECO:0000313" key="6">
    <source>
        <dbReference type="EMBL" id="MBD3866679.1"/>
    </source>
</evidence>
<dbReference type="GO" id="GO:0009055">
    <property type="term" value="F:electron transfer activity"/>
    <property type="evidence" value="ECO:0007669"/>
    <property type="project" value="InterPro"/>
</dbReference>
<evidence type="ECO:0000259" key="5">
    <source>
        <dbReference type="SMART" id="SM00893"/>
    </source>
</evidence>
<evidence type="ECO:0000256" key="1">
    <source>
        <dbReference type="ARBA" id="ARBA00007557"/>
    </source>
</evidence>
<organism evidence="6 7">
    <name type="scientific">Candidatus Polarisedimenticola svalbardensis</name>
    <dbReference type="NCBI Taxonomy" id="2886004"/>
    <lineage>
        <taxon>Bacteria</taxon>
        <taxon>Pseudomonadati</taxon>
        <taxon>Acidobacteriota</taxon>
        <taxon>Candidatus Polarisedimenticolia</taxon>
        <taxon>Candidatus Polarisedimenticolales</taxon>
        <taxon>Candidatus Polarisedimenticolaceae</taxon>
        <taxon>Candidatus Polarisedimenticola</taxon>
    </lineage>
</organism>
<feature type="domain" description="Electron transfer flavoprotein alpha/beta-subunit N-terminal" evidence="5">
    <location>
        <begin position="23"/>
        <end position="213"/>
    </location>
</feature>
<evidence type="ECO:0000256" key="4">
    <source>
        <dbReference type="ARBA" id="ARBA00022982"/>
    </source>
</evidence>
<gene>
    <name evidence="6" type="ORF">IFK94_01000</name>
</gene>
<dbReference type="AlphaFoldDB" id="A0A8J6XZY3"/>
<comment type="caution">
    <text evidence="6">The sequence shown here is derived from an EMBL/GenBank/DDBJ whole genome shotgun (WGS) entry which is preliminary data.</text>
</comment>
<dbReference type="Gene3D" id="3.40.50.620">
    <property type="entry name" value="HUPs"/>
    <property type="match status" value="1"/>
</dbReference>
<dbReference type="InterPro" id="IPR033948">
    <property type="entry name" value="ETF_beta_N"/>
</dbReference>
<dbReference type="Proteomes" id="UP000648239">
    <property type="component" value="Unassembled WGS sequence"/>
</dbReference>
<dbReference type="SMART" id="SM00893">
    <property type="entry name" value="ETF"/>
    <property type="match status" value="1"/>
</dbReference>
<dbReference type="SUPFAM" id="SSF52402">
    <property type="entry name" value="Adenine nucleotide alpha hydrolases-like"/>
    <property type="match status" value="1"/>
</dbReference>
<evidence type="ECO:0000313" key="7">
    <source>
        <dbReference type="Proteomes" id="UP000648239"/>
    </source>
</evidence>
<dbReference type="PANTHER" id="PTHR21294:SF8">
    <property type="entry name" value="ELECTRON TRANSFER FLAVOPROTEIN SUBUNIT BETA"/>
    <property type="match status" value="1"/>
</dbReference>
<protein>
    <recommendedName>
        <fullName evidence="2">Electron transfer flavoprotein subunit beta</fullName>
    </recommendedName>
</protein>